<feature type="region of interest" description="Disordered" evidence="1">
    <location>
        <begin position="209"/>
        <end position="255"/>
    </location>
</feature>
<dbReference type="SUPFAM" id="SSF82185">
    <property type="entry name" value="Histone H3 K4-specific methyltransferase SET7/9 N-terminal domain"/>
    <property type="match status" value="2"/>
</dbReference>
<accession>A0A833H3K8</accession>
<dbReference type="EMBL" id="WBUI01000003">
    <property type="protein sequence ID" value="KAB2934279.1"/>
    <property type="molecule type" value="Genomic_DNA"/>
</dbReference>
<dbReference type="PANTHER" id="PTHR33706:SF1">
    <property type="entry name" value="TPR REPEAT PROTEIN"/>
    <property type="match status" value="1"/>
</dbReference>
<feature type="signal peptide" evidence="2">
    <location>
        <begin position="1"/>
        <end position="18"/>
    </location>
</feature>
<dbReference type="InterPro" id="IPR011652">
    <property type="entry name" value="MORN_2"/>
</dbReference>
<dbReference type="Pfam" id="PF07661">
    <property type="entry name" value="MORN_2"/>
    <property type="match status" value="3"/>
</dbReference>
<sequence length="255" mass="28420">MRRILALFFSIILTGTLAANQNRPTGLPDGARYVAAHRVWVQESASHQIVWYADGTKKSEGDLKQGQRDGVWVFFHANGNKRAEGSYTAGRMTGPWKLYYKSGKLQSEGEYRNGSKQGPWTVYFESGRKKSDGTYAGGLKNGPWTEYYESGAVFFKGIYVADLAHGQWIYYFQNGAFYQGGTYSEDVRTGIWKVCIAPGGPCGEEIMRQNEPPRVSGLPKEQSTPAGKDPMSILDGPAPENREELPPSLQNWNKD</sequence>
<name>A0A833H3K8_9LEPT</name>
<reference evidence="3 4" key="1">
    <citation type="submission" date="2019-10" db="EMBL/GenBank/DDBJ databases">
        <title>Extracellular Electron Transfer in a Candidatus Methanoperedens spp. Enrichment Culture.</title>
        <authorList>
            <person name="Berger S."/>
            <person name="Rangel Shaw D."/>
            <person name="Berben T."/>
            <person name="In 'T Zandt M."/>
            <person name="Frank J."/>
            <person name="Reimann J."/>
            <person name="Jetten M.S.M."/>
            <person name="Welte C.U."/>
        </authorList>
    </citation>
    <scope>NUCLEOTIDE SEQUENCE [LARGE SCALE GENOMIC DNA]</scope>
    <source>
        <strain evidence="3">SB12</strain>
    </source>
</reference>
<dbReference type="PANTHER" id="PTHR33706">
    <property type="entry name" value="MORN VARIANT REPEAT PROTEIN"/>
    <property type="match status" value="1"/>
</dbReference>
<proteinExistence type="predicted"/>
<dbReference type="Gene3D" id="2.20.110.10">
    <property type="entry name" value="Histone H3 K4-specific methyltransferase SET7/9 N-terminal domain"/>
    <property type="match status" value="1"/>
</dbReference>
<dbReference type="Proteomes" id="UP000460298">
    <property type="component" value="Unassembled WGS sequence"/>
</dbReference>
<gene>
    <name evidence="3" type="ORF">F9K24_04430</name>
</gene>
<evidence type="ECO:0000313" key="3">
    <source>
        <dbReference type="EMBL" id="KAB2934279.1"/>
    </source>
</evidence>
<comment type="caution">
    <text evidence="3">The sequence shown here is derived from an EMBL/GenBank/DDBJ whole genome shotgun (WGS) entry which is preliminary data.</text>
</comment>
<feature type="chain" id="PRO_5032883127" evidence="2">
    <location>
        <begin position="19"/>
        <end position="255"/>
    </location>
</feature>
<evidence type="ECO:0000313" key="4">
    <source>
        <dbReference type="Proteomes" id="UP000460298"/>
    </source>
</evidence>
<evidence type="ECO:0000256" key="1">
    <source>
        <dbReference type="SAM" id="MobiDB-lite"/>
    </source>
</evidence>
<evidence type="ECO:0000256" key="2">
    <source>
        <dbReference type="SAM" id="SignalP"/>
    </source>
</evidence>
<organism evidence="3 4">
    <name type="scientific">Leptonema illini</name>
    <dbReference type="NCBI Taxonomy" id="183"/>
    <lineage>
        <taxon>Bacteria</taxon>
        <taxon>Pseudomonadati</taxon>
        <taxon>Spirochaetota</taxon>
        <taxon>Spirochaetia</taxon>
        <taxon>Leptospirales</taxon>
        <taxon>Leptospiraceae</taxon>
        <taxon>Leptonema</taxon>
    </lineage>
</organism>
<keyword evidence="2" id="KW-0732">Signal</keyword>
<dbReference type="Gene3D" id="3.90.930.1">
    <property type="match status" value="1"/>
</dbReference>
<protein>
    <submittedName>
        <fullName evidence="3">Toxin-antitoxin system YwqK family antitoxin</fullName>
    </submittedName>
</protein>
<dbReference type="AlphaFoldDB" id="A0A833H3K8"/>